<keyword evidence="3 6" id="KW-0731">Sigma factor</keyword>
<dbReference type="InterPro" id="IPR013249">
    <property type="entry name" value="RNA_pol_sigma70_r4_t2"/>
</dbReference>
<evidence type="ECO:0000256" key="4">
    <source>
        <dbReference type="ARBA" id="ARBA00023125"/>
    </source>
</evidence>
<accession>A0ABW4JD12</accession>
<dbReference type="InterPro" id="IPR039425">
    <property type="entry name" value="RNA_pol_sigma-70-like"/>
</dbReference>
<protein>
    <recommendedName>
        <fullName evidence="6">RNA polymerase sigma factor</fullName>
    </recommendedName>
</protein>
<dbReference type="Pfam" id="PF04542">
    <property type="entry name" value="Sigma70_r2"/>
    <property type="match status" value="1"/>
</dbReference>
<name>A0ABW4JD12_9BACL</name>
<proteinExistence type="inferred from homology"/>
<dbReference type="Gene3D" id="1.10.10.10">
    <property type="entry name" value="Winged helix-like DNA-binding domain superfamily/Winged helix DNA-binding domain"/>
    <property type="match status" value="1"/>
</dbReference>
<sequence length="164" mass="19035">MTPIANHVTSAEDLYIQYSSYVYRLAFMSTRNHTESEDIVQEVFLRILQKSGNFRGDSHVKTWISHIARNYIIDTGRKRRKEQRLLEHVSHSYSHSSIHSLIEIEDLLSVLPESQRRVIELRMIQDLSVAKAAELLDCSQAKVRTNTHRALQHIKQSVKEDPVV</sequence>
<dbReference type="SUPFAM" id="SSF88659">
    <property type="entry name" value="Sigma3 and sigma4 domains of RNA polymerase sigma factors"/>
    <property type="match status" value="1"/>
</dbReference>
<feature type="domain" description="RNA polymerase sigma factor 70 region 4 type 2" evidence="8">
    <location>
        <begin position="103"/>
        <end position="154"/>
    </location>
</feature>
<dbReference type="PROSITE" id="PS01063">
    <property type="entry name" value="SIGMA70_ECF"/>
    <property type="match status" value="1"/>
</dbReference>
<feature type="domain" description="RNA polymerase sigma-70 region 2" evidence="7">
    <location>
        <begin position="14"/>
        <end position="81"/>
    </location>
</feature>
<gene>
    <name evidence="9" type="ORF">ACFSB2_02410</name>
</gene>
<dbReference type="RefSeq" id="WP_377941002.1">
    <property type="nucleotide sequence ID" value="NZ_JBHUCX010000008.1"/>
</dbReference>
<evidence type="ECO:0000256" key="3">
    <source>
        <dbReference type="ARBA" id="ARBA00023082"/>
    </source>
</evidence>
<evidence type="ECO:0000259" key="8">
    <source>
        <dbReference type="Pfam" id="PF08281"/>
    </source>
</evidence>
<keyword evidence="5 6" id="KW-0804">Transcription</keyword>
<comment type="similarity">
    <text evidence="1 6">Belongs to the sigma-70 factor family. ECF subfamily.</text>
</comment>
<dbReference type="InterPro" id="IPR007627">
    <property type="entry name" value="RNA_pol_sigma70_r2"/>
</dbReference>
<dbReference type="PANTHER" id="PTHR43133:SF8">
    <property type="entry name" value="RNA POLYMERASE SIGMA FACTOR HI_1459-RELATED"/>
    <property type="match status" value="1"/>
</dbReference>
<keyword evidence="4 6" id="KW-0238">DNA-binding</keyword>
<reference evidence="10" key="1">
    <citation type="journal article" date="2019" name="Int. J. Syst. Evol. Microbiol.">
        <title>The Global Catalogue of Microorganisms (GCM) 10K type strain sequencing project: providing services to taxonomists for standard genome sequencing and annotation.</title>
        <authorList>
            <consortium name="The Broad Institute Genomics Platform"/>
            <consortium name="The Broad Institute Genome Sequencing Center for Infectious Disease"/>
            <person name="Wu L."/>
            <person name="Ma J."/>
        </authorList>
    </citation>
    <scope>NUCLEOTIDE SEQUENCE [LARGE SCALE GENOMIC DNA]</scope>
    <source>
        <strain evidence="10">CGMCC 1.12286</strain>
    </source>
</reference>
<dbReference type="InterPro" id="IPR000838">
    <property type="entry name" value="RNA_pol_sigma70_ECF_CS"/>
</dbReference>
<dbReference type="NCBIfam" id="TIGR02937">
    <property type="entry name" value="sigma70-ECF"/>
    <property type="match status" value="1"/>
</dbReference>
<keyword evidence="10" id="KW-1185">Reference proteome</keyword>
<dbReference type="CDD" id="cd06171">
    <property type="entry name" value="Sigma70_r4"/>
    <property type="match status" value="1"/>
</dbReference>
<dbReference type="Proteomes" id="UP001597079">
    <property type="component" value="Unassembled WGS sequence"/>
</dbReference>
<evidence type="ECO:0000256" key="1">
    <source>
        <dbReference type="ARBA" id="ARBA00010641"/>
    </source>
</evidence>
<dbReference type="PANTHER" id="PTHR43133">
    <property type="entry name" value="RNA POLYMERASE ECF-TYPE SIGMA FACTO"/>
    <property type="match status" value="1"/>
</dbReference>
<dbReference type="InterPro" id="IPR013325">
    <property type="entry name" value="RNA_pol_sigma_r2"/>
</dbReference>
<dbReference type="Gene3D" id="1.10.1740.10">
    <property type="match status" value="1"/>
</dbReference>
<evidence type="ECO:0000313" key="10">
    <source>
        <dbReference type="Proteomes" id="UP001597079"/>
    </source>
</evidence>
<evidence type="ECO:0000256" key="6">
    <source>
        <dbReference type="RuleBase" id="RU000716"/>
    </source>
</evidence>
<evidence type="ECO:0000313" key="9">
    <source>
        <dbReference type="EMBL" id="MFD1673563.1"/>
    </source>
</evidence>
<evidence type="ECO:0000256" key="2">
    <source>
        <dbReference type="ARBA" id="ARBA00023015"/>
    </source>
</evidence>
<dbReference type="Pfam" id="PF08281">
    <property type="entry name" value="Sigma70_r4_2"/>
    <property type="match status" value="1"/>
</dbReference>
<dbReference type="InterPro" id="IPR036388">
    <property type="entry name" value="WH-like_DNA-bd_sf"/>
</dbReference>
<organism evidence="9 10">
    <name type="scientific">Alicyclobacillus fodiniaquatilis</name>
    <dbReference type="NCBI Taxonomy" id="1661150"/>
    <lineage>
        <taxon>Bacteria</taxon>
        <taxon>Bacillati</taxon>
        <taxon>Bacillota</taxon>
        <taxon>Bacilli</taxon>
        <taxon>Bacillales</taxon>
        <taxon>Alicyclobacillaceae</taxon>
        <taxon>Alicyclobacillus</taxon>
    </lineage>
</organism>
<keyword evidence="2 6" id="KW-0805">Transcription regulation</keyword>
<evidence type="ECO:0000256" key="5">
    <source>
        <dbReference type="ARBA" id="ARBA00023163"/>
    </source>
</evidence>
<comment type="caution">
    <text evidence="9">The sequence shown here is derived from an EMBL/GenBank/DDBJ whole genome shotgun (WGS) entry which is preliminary data.</text>
</comment>
<dbReference type="SUPFAM" id="SSF88946">
    <property type="entry name" value="Sigma2 domain of RNA polymerase sigma factors"/>
    <property type="match status" value="1"/>
</dbReference>
<dbReference type="InterPro" id="IPR014284">
    <property type="entry name" value="RNA_pol_sigma-70_dom"/>
</dbReference>
<evidence type="ECO:0000259" key="7">
    <source>
        <dbReference type="Pfam" id="PF04542"/>
    </source>
</evidence>
<dbReference type="InterPro" id="IPR013324">
    <property type="entry name" value="RNA_pol_sigma_r3/r4-like"/>
</dbReference>
<dbReference type="EMBL" id="JBHUCX010000008">
    <property type="protein sequence ID" value="MFD1673563.1"/>
    <property type="molecule type" value="Genomic_DNA"/>
</dbReference>